<dbReference type="GO" id="GO:0003677">
    <property type="term" value="F:DNA binding"/>
    <property type="evidence" value="ECO:0007669"/>
    <property type="project" value="UniProtKB-KW"/>
</dbReference>
<dbReference type="EMBL" id="JADJZA010000010">
    <property type="protein sequence ID" value="MBK9298765.1"/>
    <property type="molecule type" value="Genomic_DNA"/>
</dbReference>
<dbReference type="AlphaFoldDB" id="A0A936NEZ6"/>
<name>A0A936NEZ6_9ACTN</name>
<dbReference type="Proteomes" id="UP000727993">
    <property type="component" value="Unassembled WGS sequence"/>
</dbReference>
<protein>
    <submittedName>
        <fullName evidence="1">MmcQ/YjbR family DNA-binding protein</fullName>
    </submittedName>
</protein>
<accession>A0A936NEZ6</accession>
<dbReference type="InterPro" id="IPR038056">
    <property type="entry name" value="YjbR-like_sf"/>
</dbReference>
<dbReference type="Pfam" id="PF04237">
    <property type="entry name" value="YjbR"/>
    <property type="match status" value="1"/>
</dbReference>
<proteinExistence type="predicted"/>
<organism evidence="1 2">
    <name type="scientific">Candidatus Neomicrothrix subdominans</name>
    <dbReference type="NCBI Taxonomy" id="2954438"/>
    <lineage>
        <taxon>Bacteria</taxon>
        <taxon>Bacillati</taxon>
        <taxon>Actinomycetota</taxon>
        <taxon>Acidimicrobiia</taxon>
        <taxon>Acidimicrobiales</taxon>
        <taxon>Microthrixaceae</taxon>
        <taxon>Candidatus Neomicrothrix</taxon>
    </lineage>
</organism>
<evidence type="ECO:0000313" key="1">
    <source>
        <dbReference type="EMBL" id="MBK9298765.1"/>
    </source>
</evidence>
<reference evidence="1 2" key="1">
    <citation type="submission" date="2020-10" db="EMBL/GenBank/DDBJ databases">
        <title>Connecting structure to function with the recovery of over 1000 high-quality activated sludge metagenome-assembled genomes encoding full-length rRNA genes using long-read sequencing.</title>
        <authorList>
            <person name="Singleton C.M."/>
            <person name="Petriglieri F."/>
            <person name="Kristensen J.M."/>
            <person name="Kirkegaard R.H."/>
            <person name="Michaelsen T.Y."/>
            <person name="Andersen M.H."/>
            <person name="Karst S.M."/>
            <person name="Dueholm M.S."/>
            <person name="Nielsen P.H."/>
            <person name="Albertsen M."/>
        </authorList>
    </citation>
    <scope>NUCLEOTIDE SEQUENCE [LARGE SCALE GENOMIC DNA]</scope>
    <source>
        <strain evidence="1">Lyne_18-Q3-R50-59_MAXAC.006</strain>
    </source>
</reference>
<evidence type="ECO:0000313" key="2">
    <source>
        <dbReference type="Proteomes" id="UP000727993"/>
    </source>
</evidence>
<sequence>MSDDGFNEQQVERALAGVRNICLGLPEVSERLSHSAPSFFIRQKKTLAMFHDDHHGDGELGIWCPAPRGVQAELVETQPDRFYVPAYVGHRGWLGMRLDRDPDWDEVAGVLVEAYRTVAPKKLVAELDA</sequence>
<dbReference type="SUPFAM" id="SSF142906">
    <property type="entry name" value="YjbR-like"/>
    <property type="match status" value="1"/>
</dbReference>
<dbReference type="InterPro" id="IPR058532">
    <property type="entry name" value="YjbR/MT2646/Rv2570-like"/>
</dbReference>
<comment type="caution">
    <text evidence="1">The sequence shown here is derived from an EMBL/GenBank/DDBJ whole genome shotgun (WGS) entry which is preliminary data.</text>
</comment>
<keyword evidence="1" id="KW-0238">DNA-binding</keyword>
<dbReference type="Gene3D" id="3.90.1150.30">
    <property type="match status" value="1"/>
</dbReference>
<gene>
    <name evidence="1" type="ORF">IPN02_18435</name>
</gene>